<feature type="signal peptide" evidence="3">
    <location>
        <begin position="1"/>
        <end position="15"/>
    </location>
</feature>
<dbReference type="PROSITE" id="PS00134">
    <property type="entry name" value="TRYPSIN_HIS"/>
    <property type="match status" value="1"/>
</dbReference>
<dbReference type="GO" id="GO:0004252">
    <property type="term" value="F:serine-type endopeptidase activity"/>
    <property type="evidence" value="ECO:0007669"/>
    <property type="project" value="InterPro"/>
</dbReference>
<evidence type="ECO:0000259" key="4">
    <source>
        <dbReference type="PROSITE" id="PS50240"/>
    </source>
</evidence>
<feature type="compositionally biased region" description="Low complexity" evidence="2">
    <location>
        <begin position="435"/>
        <end position="450"/>
    </location>
</feature>
<accession>E4XKH3</accession>
<reference evidence="5" key="1">
    <citation type="journal article" date="2010" name="Science">
        <title>Plasticity of animal genome architecture unmasked by rapid evolution of a pelagic tunicate.</title>
        <authorList>
            <person name="Denoeud F."/>
            <person name="Henriet S."/>
            <person name="Mungpakdee S."/>
            <person name="Aury J.M."/>
            <person name="Da Silva C."/>
            <person name="Brinkmann H."/>
            <person name="Mikhaleva J."/>
            <person name="Olsen L.C."/>
            <person name="Jubin C."/>
            <person name="Canestro C."/>
            <person name="Bouquet J.M."/>
            <person name="Danks G."/>
            <person name="Poulain J."/>
            <person name="Campsteijn C."/>
            <person name="Adamski M."/>
            <person name="Cross I."/>
            <person name="Yadetie F."/>
            <person name="Muffato M."/>
            <person name="Louis A."/>
            <person name="Butcher S."/>
            <person name="Tsagkogeorga G."/>
            <person name="Konrad A."/>
            <person name="Singh S."/>
            <person name="Jensen M.F."/>
            <person name="Cong E.H."/>
            <person name="Eikeseth-Otteraa H."/>
            <person name="Noel B."/>
            <person name="Anthouard V."/>
            <person name="Porcel B.M."/>
            <person name="Kachouri-Lafond R."/>
            <person name="Nishino A."/>
            <person name="Ugolini M."/>
            <person name="Chourrout P."/>
            <person name="Nishida H."/>
            <person name="Aasland R."/>
            <person name="Huzurbazar S."/>
            <person name="Westhof E."/>
            <person name="Delsuc F."/>
            <person name="Lehrach H."/>
            <person name="Reinhardt R."/>
            <person name="Weissenbach J."/>
            <person name="Roy S.W."/>
            <person name="Artiguenave F."/>
            <person name="Postlethwait J.H."/>
            <person name="Manak J.R."/>
            <person name="Thompson E.M."/>
            <person name="Jaillon O."/>
            <person name="Du Pasquier L."/>
            <person name="Boudinot P."/>
            <person name="Liberles D.A."/>
            <person name="Volff J.N."/>
            <person name="Philippe H."/>
            <person name="Lenhard B."/>
            <person name="Roest Crollius H."/>
            <person name="Wincker P."/>
            <person name="Chourrout D."/>
        </authorList>
    </citation>
    <scope>NUCLEOTIDE SEQUENCE [LARGE SCALE GENOMIC DNA]</scope>
</reference>
<sequence>MQLFNLFLVFLAAEAKRKKRGRSASKYPSFVSLSKRWGKHFCGGTILDETTILTAAHCVPTKHPGGHKVIYGTTKRVSTATRDTLLRTNARTIKSSKDFGAAMENGLWGGMDISIVKLEKPLPLGPTVKKVELGTWDEFINHVLIPKAKCTVMGNGDTDVKRQWSDTVKEAQVMLSVNTAEQVGTECGMFIADPNYCLSFANSDGAIVGSGDSGGPLYCKVNGKNKQFGVASFGSTTKSHERKKGFMGFVPVFGPEVNKHLGQWNPRNKPPANFPGFDAFIKSFKTARELPAYAKTAGSSSSSSSTPSSSRTGSSGSSSRINYGSRSSPSTRQASRTQQSPGYGRSSPSTRGTTQRQAQHSSGYGRSSRAFGGSSGYSKYPTAQQNRVPARRAPSSYGSNRPSYSRNTQTQARSGAYSSPQQSNAYSRYSRRNTQARQQQGRSQSRYASRGTRRYHPQG</sequence>
<dbReference type="PRINTS" id="PR00722">
    <property type="entry name" value="CHYMOTRYPSIN"/>
</dbReference>
<dbReference type="PANTHER" id="PTHR24253">
    <property type="entry name" value="TRANSMEMBRANE PROTEASE SERINE"/>
    <property type="match status" value="1"/>
</dbReference>
<dbReference type="InterPro" id="IPR043504">
    <property type="entry name" value="Peptidase_S1_PA_chymotrypsin"/>
</dbReference>
<dbReference type="SUPFAM" id="SSF50494">
    <property type="entry name" value="Trypsin-like serine proteases"/>
    <property type="match status" value="1"/>
</dbReference>
<feature type="compositionally biased region" description="Polar residues" evidence="2">
    <location>
        <begin position="331"/>
        <end position="360"/>
    </location>
</feature>
<keyword evidence="7" id="KW-1185">Reference proteome</keyword>
<keyword evidence="1" id="KW-1015">Disulfide bond</keyword>
<dbReference type="GO" id="GO:0006508">
    <property type="term" value="P:proteolysis"/>
    <property type="evidence" value="ECO:0007669"/>
    <property type="project" value="InterPro"/>
</dbReference>
<dbReference type="InParanoid" id="E4XKH3"/>
<evidence type="ECO:0000256" key="2">
    <source>
        <dbReference type="SAM" id="MobiDB-lite"/>
    </source>
</evidence>
<evidence type="ECO:0000256" key="3">
    <source>
        <dbReference type="SAM" id="SignalP"/>
    </source>
</evidence>
<dbReference type="AlphaFoldDB" id="E4XKH3"/>
<dbReference type="PANTHER" id="PTHR24253:SF182">
    <property type="entry name" value="PEPTIDASE S1 DOMAIN-CONTAINING PROTEIN"/>
    <property type="match status" value="1"/>
</dbReference>
<evidence type="ECO:0000313" key="7">
    <source>
        <dbReference type="Proteomes" id="UP000001307"/>
    </source>
</evidence>
<feature type="region of interest" description="Disordered" evidence="2">
    <location>
        <begin position="294"/>
        <end position="459"/>
    </location>
</feature>
<dbReference type="InterPro" id="IPR009003">
    <property type="entry name" value="Peptidase_S1_PA"/>
</dbReference>
<dbReference type="Proteomes" id="UP000001307">
    <property type="component" value="Unassembled WGS sequence"/>
</dbReference>
<evidence type="ECO:0000256" key="1">
    <source>
        <dbReference type="ARBA" id="ARBA00023157"/>
    </source>
</evidence>
<organism evidence="5">
    <name type="scientific">Oikopleura dioica</name>
    <name type="common">Tunicate</name>
    <dbReference type="NCBI Taxonomy" id="34765"/>
    <lineage>
        <taxon>Eukaryota</taxon>
        <taxon>Metazoa</taxon>
        <taxon>Chordata</taxon>
        <taxon>Tunicata</taxon>
        <taxon>Appendicularia</taxon>
        <taxon>Copelata</taxon>
        <taxon>Oikopleuridae</taxon>
        <taxon>Oikopleura</taxon>
    </lineage>
</organism>
<dbReference type="EMBL" id="FN653064">
    <property type="protein sequence ID" value="CBY24962.1"/>
    <property type="molecule type" value="Genomic_DNA"/>
</dbReference>
<dbReference type="InterPro" id="IPR001314">
    <property type="entry name" value="Peptidase_S1A"/>
</dbReference>
<proteinExistence type="predicted"/>
<name>E4XKH3_OIKDI</name>
<gene>
    <name evidence="5" type="ORF">GSOID_T00013136001</name>
    <name evidence="6" type="ORF">GSOID_T00021199001</name>
</gene>
<dbReference type="InterPro" id="IPR001254">
    <property type="entry name" value="Trypsin_dom"/>
</dbReference>
<dbReference type="Gene3D" id="2.40.10.10">
    <property type="entry name" value="Trypsin-like serine proteases"/>
    <property type="match status" value="1"/>
</dbReference>
<feature type="compositionally biased region" description="Low complexity" evidence="2">
    <location>
        <begin position="361"/>
        <end position="378"/>
    </location>
</feature>
<dbReference type="PROSITE" id="PS50240">
    <property type="entry name" value="TRYPSIN_DOM"/>
    <property type="match status" value="1"/>
</dbReference>
<evidence type="ECO:0000313" key="5">
    <source>
        <dbReference type="EMBL" id="CBY24962.1"/>
    </source>
</evidence>
<dbReference type="OrthoDB" id="6147874at2759"/>
<keyword evidence="3" id="KW-0732">Signal</keyword>
<feature type="domain" description="Peptidase S1" evidence="4">
    <location>
        <begin position="10"/>
        <end position="264"/>
    </location>
</feature>
<dbReference type="EMBL" id="FN654407">
    <property type="protein sequence ID" value="CBY33296.1"/>
    <property type="molecule type" value="Genomic_DNA"/>
</dbReference>
<protein>
    <recommendedName>
        <fullName evidence="4">Peptidase S1 domain-containing protein</fullName>
    </recommendedName>
</protein>
<dbReference type="Proteomes" id="UP000011014">
    <property type="component" value="Unassembled WGS sequence"/>
</dbReference>
<dbReference type="InterPro" id="IPR018114">
    <property type="entry name" value="TRYPSIN_HIS"/>
</dbReference>
<feature type="compositionally biased region" description="Polar residues" evidence="2">
    <location>
        <begin position="396"/>
        <end position="427"/>
    </location>
</feature>
<evidence type="ECO:0000313" key="6">
    <source>
        <dbReference type="EMBL" id="CBY33296.1"/>
    </source>
</evidence>
<feature type="compositionally biased region" description="Low complexity" evidence="2">
    <location>
        <begin position="298"/>
        <end position="330"/>
    </location>
</feature>
<dbReference type="Pfam" id="PF00089">
    <property type="entry name" value="Trypsin"/>
    <property type="match status" value="1"/>
</dbReference>
<feature type="chain" id="PRO_5011938273" description="Peptidase S1 domain-containing protein" evidence="3">
    <location>
        <begin position="16"/>
        <end position="459"/>
    </location>
</feature>
<dbReference type="SMART" id="SM00020">
    <property type="entry name" value="Tryp_SPc"/>
    <property type="match status" value="1"/>
</dbReference>